<keyword evidence="6" id="KW-1185">Reference proteome</keyword>
<evidence type="ECO:0000259" key="4">
    <source>
        <dbReference type="PROSITE" id="PS51755"/>
    </source>
</evidence>
<dbReference type="Gene3D" id="3.40.50.300">
    <property type="entry name" value="P-loop containing nucleotide triphosphate hydrolases"/>
    <property type="match status" value="1"/>
</dbReference>
<keyword evidence="2 3" id="KW-0238">DNA-binding</keyword>
<dbReference type="InterPro" id="IPR005158">
    <property type="entry name" value="BTAD"/>
</dbReference>
<dbReference type="Gene3D" id="1.10.10.10">
    <property type="entry name" value="Winged helix-like DNA-binding domain superfamily/Winged helix DNA-binding domain"/>
    <property type="match status" value="1"/>
</dbReference>
<dbReference type="RefSeq" id="WP_390183629.1">
    <property type="nucleotide sequence ID" value="NZ_JBHMBO010000033.1"/>
</dbReference>
<dbReference type="Pfam" id="PF00486">
    <property type="entry name" value="Trans_reg_C"/>
    <property type="match status" value="1"/>
</dbReference>
<accession>A0ABW2BYJ9</accession>
<evidence type="ECO:0000256" key="3">
    <source>
        <dbReference type="PROSITE-ProRule" id="PRU01091"/>
    </source>
</evidence>
<evidence type="ECO:0000313" key="6">
    <source>
        <dbReference type="Proteomes" id="UP001596337"/>
    </source>
</evidence>
<comment type="caution">
    <text evidence="5">The sequence shown here is derived from an EMBL/GenBank/DDBJ whole genome shotgun (WGS) entry which is preliminary data.</text>
</comment>
<dbReference type="SMART" id="SM00862">
    <property type="entry name" value="Trans_reg_C"/>
    <property type="match status" value="1"/>
</dbReference>
<dbReference type="InterPro" id="IPR058852">
    <property type="entry name" value="HTH_77"/>
</dbReference>
<dbReference type="PANTHER" id="PTHR47691:SF3">
    <property type="entry name" value="HTH-TYPE TRANSCRIPTIONAL REGULATOR RV0890C-RELATED"/>
    <property type="match status" value="1"/>
</dbReference>
<dbReference type="SMART" id="SM01043">
    <property type="entry name" value="BTAD"/>
    <property type="match status" value="1"/>
</dbReference>
<sequence length="1084" mass="117960">MVSRNVTGMRFQILGQLAVWDGDVRISIPGAKQRALLGYLLVHHGYPVPADRIIDALWGEDAPSKARNALQAKVSSLRSALAPGDPERGRALLRADEGGYRLAVPDDAVDAVRFENLIAEARRDIDGDRLARAYGLLDEALALWRGEPLPELRDYPYAAVAAEHLTARYLTAVEFHATTWLSVGGSRDMPDRLLRILAEHPLRESLRALAMRALARQGRQAEALTVYTEGRELLAGELGVDPGAELRTAHADVLTQRPMAAGSTGGAPVRLPAESTSFIGRHRDRERLCELIERERLITVTGPGGIGKTRLVVNTLSSMMPPADGVWFADLRGVAEHDCATDRLTEVADTVLRTVRDRDGASLGADERVVSDRHRDPLDRMCAGIGDRDAVLVLDNCEHITADVATLARKLLVRCPGLRLVTTTRVLLGLPEEVVLRLDPLPVPPEGAGRDACLASEAVALFCARARLSAESLSDSDLDRVTAIVRRTEGIPLAMEVAAGLLRGMTLNDVADHLRDDRHLLQNGNDCTLNDTIDRSWGLLDPAETDLLTRVSTIEGRWGLDAAYALADASVPHEEVATTMARLVERSLVNYDPASPLAPYRLLEAIRDYAARTLASHPDRDAIVLAHAEYFLRLAERTDPLLRGPNQPEAFALLGANHPDVLTAIRTFLSAGRVESALRAATAMGWYWWLSGRRNEGRAVLSDLLSRITASDDMPRIWTARAWAGALGFTGGDAEEAIEECILALDKIPSRQWDTGLLLVAILVADRLYQRGDPNRARRFRERIEDVAEREDDQWYTAAARFTAGVEATLHGRVPEARHYAEASHAGFVDSADLWGQAQSLDLLAGLDEMAGDYSSSRRARERVIELAERLGLRDVHAYQLVRIGNLCALTADLDAAERLLLHARDLARQLGIASTVAYADNGLGLVLRRAGKPHQARIRHEAALRHYRQIGSVSGIAFTSAMIGLTASVAGNVQDAARRQRTALDAAIASGDRRAVALALEGLAVALAPSERAAVLLGTARALRAESGTPRPRGEIPEIDKAEVVVRDRLTPEVVERAELRGKSLAGELGDVAGAVDRILDRS</sequence>
<dbReference type="InterPro" id="IPR036388">
    <property type="entry name" value="WH-like_DNA-bd_sf"/>
</dbReference>
<reference evidence="6" key="1">
    <citation type="journal article" date="2019" name="Int. J. Syst. Evol. Microbiol.">
        <title>The Global Catalogue of Microorganisms (GCM) 10K type strain sequencing project: providing services to taxonomists for standard genome sequencing and annotation.</title>
        <authorList>
            <consortium name="The Broad Institute Genomics Platform"/>
            <consortium name="The Broad Institute Genome Sequencing Center for Infectious Disease"/>
            <person name="Wu L."/>
            <person name="Ma J."/>
        </authorList>
    </citation>
    <scope>NUCLEOTIDE SEQUENCE [LARGE SCALE GENOMIC DNA]</scope>
    <source>
        <strain evidence="6">KCTC 32255</strain>
    </source>
</reference>
<dbReference type="SUPFAM" id="SSF52540">
    <property type="entry name" value="P-loop containing nucleoside triphosphate hydrolases"/>
    <property type="match status" value="1"/>
</dbReference>
<feature type="domain" description="OmpR/PhoB-type" evidence="4">
    <location>
        <begin position="1"/>
        <end position="104"/>
    </location>
</feature>
<organism evidence="5 6">
    <name type="scientific">Haloechinothrix salitolerans</name>
    <dbReference type="NCBI Taxonomy" id="926830"/>
    <lineage>
        <taxon>Bacteria</taxon>
        <taxon>Bacillati</taxon>
        <taxon>Actinomycetota</taxon>
        <taxon>Actinomycetes</taxon>
        <taxon>Pseudonocardiales</taxon>
        <taxon>Pseudonocardiaceae</taxon>
        <taxon>Haloechinothrix</taxon>
    </lineage>
</organism>
<evidence type="ECO:0000313" key="5">
    <source>
        <dbReference type="EMBL" id="MFC6867395.1"/>
    </source>
</evidence>
<dbReference type="InterPro" id="IPR001867">
    <property type="entry name" value="OmpR/PhoB-type_DNA-bd"/>
</dbReference>
<dbReference type="InterPro" id="IPR011990">
    <property type="entry name" value="TPR-like_helical_dom_sf"/>
</dbReference>
<feature type="DNA-binding region" description="OmpR/PhoB-type" evidence="3">
    <location>
        <begin position="1"/>
        <end position="104"/>
    </location>
</feature>
<dbReference type="CDD" id="cd15831">
    <property type="entry name" value="BTAD"/>
    <property type="match status" value="1"/>
</dbReference>
<dbReference type="EMBL" id="JBHSXX010000001">
    <property type="protein sequence ID" value="MFC6867395.1"/>
    <property type="molecule type" value="Genomic_DNA"/>
</dbReference>
<comment type="similarity">
    <text evidence="1">Belongs to the AfsR/DnrI/RedD regulatory family.</text>
</comment>
<dbReference type="SUPFAM" id="SSF46894">
    <property type="entry name" value="C-terminal effector domain of the bipartite response regulators"/>
    <property type="match status" value="1"/>
</dbReference>
<evidence type="ECO:0000256" key="1">
    <source>
        <dbReference type="ARBA" id="ARBA00005820"/>
    </source>
</evidence>
<dbReference type="Pfam" id="PF25872">
    <property type="entry name" value="HTH_77"/>
    <property type="match status" value="1"/>
</dbReference>
<dbReference type="Gene3D" id="1.25.40.10">
    <property type="entry name" value="Tetratricopeptide repeat domain"/>
    <property type="match status" value="2"/>
</dbReference>
<dbReference type="PANTHER" id="PTHR47691">
    <property type="entry name" value="REGULATOR-RELATED"/>
    <property type="match status" value="1"/>
</dbReference>
<name>A0ABW2BYJ9_9PSEU</name>
<proteinExistence type="inferred from homology"/>
<protein>
    <submittedName>
        <fullName evidence="5">BTAD domain-containing putative transcriptional regulator</fullName>
    </submittedName>
</protein>
<dbReference type="Pfam" id="PF03704">
    <property type="entry name" value="BTAD"/>
    <property type="match status" value="1"/>
</dbReference>
<evidence type="ECO:0000256" key="2">
    <source>
        <dbReference type="ARBA" id="ARBA00023125"/>
    </source>
</evidence>
<dbReference type="InterPro" id="IPR016032">
    <property type="entry name" value="Sig_transdc_resp-reg_C-effctor"/>
</dbReference>
<dbReference type="InterPro" id="IPR027417">
    <property type="entry name" value="P-loop_NTPase"/>
</dbReference>
<dbReference type="Proteomes" id="UP001596337">
    <property type="component" value="Unassembled WGS sequence"/>
</dbReference>
<dbReference type="SUPFAM" id="SSF48452">
    <property type="entry name" value="TPR-like"/>
    <property type="match status" value="3"/>
</dbReference>
<gene>
    <name evidence="5" type="ORF">ACFQGD_09555</name>
</gene>
<dbReference type="PROSITE" id="PS51755">
    <property type="entry name" value="OMPR_PHOB"/>
    <property type="match status" value="1"/>
</dbReference>